<evidence type="ECO:0000256" key="2">
    <source>
        <dbReference type="ARBA" id="ARBA00022658"/>
    </source>
</evidence>
<dbReference type="RefSeq" id="XP_042627407.1">
    <property type="nucleotide sequence ID" value="XM_042771473.1"/>
</dbReference>
<dbReference type="RefSeq" id="XP_042627406.1">
    <property type="nucleotide sequence ID" value="XM_042771472.1"/>
</dbReference>
<feature type="region of interest" description="Disordered" evidence="6">
    <location>
        <begin position="1"/>
        <end position="73"/>
    </location>
</feature>
<comment type="subcellular location">
    <subcellularLocation>
        <location evidence="4">Cytoplasm</location>
    </subcellularLocation>
    <text evidence="4">Colocalizes with RAB11A on cytoplasmic vesicle membranes.</text>
</comment>
<feature type="compositionally biased region" description="Basic and acidic residues" evidence="6">
    <location>
        <begin position="45"/>
        <end position="73"/>
    </location>
</feature>
<dbReference type="KEGG" id="ccar:109110838"/>
<name>A0A8C1KVP0_CYPCA</name>
<comment type="domain">
    <text evidence="4">The N-terminal half of the protein mediates interaction with RAB11A and functions as guanine nucleotide exchange factor. Four long alpha-helices (interrupted by a central kink) assemble into coiled coils, giving rise to a 'V' shape.</text>
</comment>
<evidence type="ECO:0000313" key="8">
    <source>
        <dbReference type="Proteomes" id="UP000694427"/>
    </source>
</evidence>
<sequence>MDPAVLRECPAGSGAPSAEERGGNQPEEVTDDSREADGESEETEMEGKDSERSKCPDENSLHGKLTEEELDPRIQEELECLNETSVEINKMELELQEVRSSHRRIMNESVLKLKAKSSELGSCIEKARPYYEARRKAKEAQQETQKAALSFERAVSMHLAAREMVHVAEQGLTAVKTLDPTWQEMLNHATSKVNEAEEERVKSEWEHMRVTKLCQEAEARVQELQKSLKRAIVKSKSYFELKARFNDILEEHKSKILQLEECISKAKLNYSSTLRQLEQISEEIHAQREQDQTKDGPIKTCGGRSPPVGAETTHSTGTEGGACGGYPRPNDWVSGKEGVANTREWVETHQNSRWLDMGRAEVTRSGSDSLSMVSLQTIISDLEKCDSVEHLGHLSSDISLSGEEGERDGMVNDKKLARQINTDISEEFLKQHIRSVSL</sequence>
<dbReference type="Proteomes" id="UP000694427">
    <property type="component" value="Unplaced"/>
</dbReference>
<comment type="function">
    <text evidence="4">Functions as guanine nucleotide exchange factor (GEF) for RAB11A.</text>
</comment>
<feature type="region of interest" description="Disordered" evidence="6">
    <location>
        <begin position="287"/>
        <end position="329"/>
    </location>
</feature>
<dbReference type="PANTHER" id="PTHR19423">
    <property type="entry name" value="SH3 DOMAIN-BINDING PROTEIN 5"/>
    <property type="match status" value="1"/>
</dbReference>
<reference evidence="9 10" key="1">
    <citation type="submission" date="2025-04" db="UniProtKB">
        <authorList>
            <consortium name="RefSeq"/>
        </authorList>
    </citation>
    <scope>IDENTIFICATION</scope>
    <source>
        <tissue evidence="9 10">Muscle</tissue>
    </source>
</reference>
<proteinExistence type="inferred from homology"/>
<feature type="coiled-coil region" evidence="5">
    <location>
        <begin position="81"/>
        <end position="108"/>
    </location>
</feature>
<protein>
    <recommendedName>
        <fullName evidence="4">SH3 domain-binding protein 5</fullName>
        <shortName evidence="4">SH3BP-5</shortName>
    </recommendedName>
</protein>
<dbReference type="Proteomes" id="UP001155660">
    <property type="component" value="Chromosome A15"/>
</dbReference>
<organism evidence="7 8">
    <name type="scientific">Cyprinus carpio</name>
    <name type="common">Common carp</name>
    <dbReference type="NCBI Taxonomy" id="7962"/>
    <lineage>
        <taxon>Eukaryota</taxon>
        <taxon>Metazoa</taxon>
        <taxon>Chordata</taxon>
        <taxon>Craniata</taxon>
        <taxon>Vertebrata</taxon>
        <taxon>Euteleostomi</taxon>
        <taxon>Actinopterygii</taxon>
        <taxon>Neopterygii</taxon>
        <taxon>Teleostei</taxon>
        <taxon>Ostariophysi</taxon>
        <taxon>Cypriniformes</taxon>
        <taxon>Cyprinidae</taxon>
        <taxon>Cyprininae</taxon>
        <taxon>Cyprinus</taxon>
    </lineage>
</organism>
<evidence type="ECO:0000313" key="7">
    <source>
        <dbReference type="Ensembl" id="ENSCCRP00010052327.1"/>
    </source>
</evidence>
<evidence type="ECO:0000256" key="5">
    <source>
        <dbReference type="SAM" id="Coils"/>
    </source>
</evidence>
<dbReference type="GO" id="GO:0005737">
    <property type="term" value="C:cytoplasm"/>
    <property type="evidence" value="ECO:0007669"/>
    <property type="project" value="UniProtKB-SubCell"/>
</dbReference>
<keyword evidence="3 4" id="KW-0175">Coiled coil</keyword>
<dbReference type="GO" id="GO:0005085">
    <property type="term" value="F:guanyl-nucleotide exchange factor activity"/>
    <property type="evidence" value="ECO:0007669"/>
    <property type="project" value="UniProtKB-UniRule"/>
</dbReference>
<evidence type="ECO:0000256" key="1">
    <source>
        <dbReference type="ARBA" id="ARBA00007796"/>
    </source>
</evidence>
<dbReference type="GO" id="GO:0017124">
    <property type="term" value="F:SH3 domain binding"/>
    <property type="evidence" value="ECO:0007669"/>
    <property type="project" value="UniProtKB-UniRule"/>
</dbReference>
<keyword evidence="4" id="KW-0963">Cytoplasm</keyword>
<dbReference type="AlphaFoldDB" id="A0A8C1KVP0"/>
<accession>A0A8C1KVP0</accession>
<dbReference type="InterPro" id="IPR007940">
    <property type="entry name" value="SH3BP5"/>
</dbReference>
<gene>
    <name evidence="7 9 10 11" type="primary">LOC109110838</name>
</gene>
<dbReference type="OrthoDB" id="446789at2759"/>
<dbReference type="Pfam" id="PF05276">
    <property type="entry name" value="SH3BP5"/>
    <property type="match status" value="1"/>
</dbReference>
<evidence type="ECO:0000256" key="6">
    <source>
        <dbReference type="SAM" id="MobiDB-lite"/>
    </source>
</evidence>
<dbReference type="GO" id="GO:0035556">
    <property type="term" value="P:intracellular signal transduction"/>
    <property type="evidence" value="ECO:0007669"/>
    <property type="project" value="UniProtKB-UniRule"/>
</dbReference>
<dbReference type="RefSeq" id="XP_042627408.1">
    <property type="nucleotide sequence ID" value="XM_042771474.1"/>
</dbReference>
<dbReference type="GO" id="GO:0004860">
    <property type="term" value="F:protein kinase inhibitor activity"/>
    <property type="evidence" value="ECO:0007669"/>
    <property type="project" value="TreeGrafter"/>
</dbReference>
<evidence type="ECO:0000256" key="3">
    <source>
        <dbReference type="ARBA" id="ARBA00023054"/>
    </source>
</evidence>
<reference evidence="7" key="2">
    <citation type="submission" date="2025-05" db="UniProtKB">
        <authorList>
            <consortium name="Ensembl"/>
        </authorList>
    </citation>
    <scope>IDENTIFICATION</scope>
</reference>
<dbReference type="GeneID" id="109110838"/>
<evidence type="ECO:0000256" key="4">
    <source>
        <dbReference type="RuleBase" id="RU369054"/>
    </source>
</evidence>
<feature type="compositionally biased region" description="Basic and acidic residues" evidence="6">
    <location>
        <begin position="287"/>
        <end position="297"/>
    </location>
</feature>
<evidence type="ECO:0000313" key="10">
    <source>
        <dbReference type="RefSeq" id="XP_042627407.1"/>
    </source>
</evidence>
<keyword evidence="2 4" id="KW-0344">Guanine-nucleotide releasing factor</keyword>
<comment type="subunit">
    <text evidence="4">Interacts with GDP-bound and nucleotide-free forms of RAB11A.</text>
</comment>
<comment type="similarity">
    <text evidence="1 4">Belongs to the SH3BP5 family.</text>
</comment>
<evidence type="ECO:0000313" key="11">
    <source>
        <dbReference type="RefSeq" id="XP_042627408.1"/>
    </source>
</evidence>
<evidence type="ECO:0000313" key="9">
    <source>
        <dbReference type="RefSeq" id="XP_042627406.1"/>
    </source>
</evidence>
<dbReference type="Ensembl" id="ENSCCRT00010057390.1">
    <property type="protein sequence ID" value="ENSCCRP00010052327.1"/>
    <property type="gene ID" value="ENSCCRG00010022184.1"/>
</dbReference>
<keyword evidence="8" id="KW-1185">Reference proteome</keyword>
<dbReference type="PANTHER" id="PTHR19423:SF8">
    <property type="entry name" value="SH3 DOMAIN-BINDING PROTEIN 5-LIKE"/>
    <property type="match status" value="1"/>
</dbReference>